<evidence type="ECO:0000313" key="1">
    <source>
        <dbReference type="EMBL" id="GIX79377.1"/>
    </source>
</evidence>
<reference evidence="1 2" key="1">
    <citation type="submission" date="2021-06" db="EMBL/GenBank/DDBJ databases">
        <title>Caerostris darwini draft genome.</title>
        <authorList>
            <person name="Kono N."/>
            <person name="Arakawa K."/>
        </authorList>
    </citation>
    <scope>NUCLEOTIDE SEQUENCE [LARGE SCALE GENOMIC DNA]</scope>
</reference>
<evidence type="ECO:0000313" key="2">
    <source>
        <dbReference type="Proteomes" id="UP001054837"/>
    </source>
</evidence>
<comment type="caution">
    <text evidence="1">The sequence shown here is derived from an EMBL/GenBank/DDBJ whole genome shotgun (WGS) entry which is preliminary data.</text>
</comment>
<name>A0AAV4N7A1_9ARAC</name>
<dbReference type="Proteomes" id="UP001054837">
    <property type="component" value="Unassembled WGS sequence"/>
</dbReference>
<keyword evidence="2" id="KW-1185">Reference proteome</keyword>
<protein>
    <submittedName>
        <fullName evidence="1">Uncharacterized protein</fullName>
    </submittedName>
</protein>
<organism evidence="1 2">
    <name type="scientific">Caerostris darwini</name>
    <dbReference type="NCBI Taxonomy" id="1538125"/>
    <lineage>
        <taxon>Eukaryota</taxon>
        <taxon>Metazoa</taxon>
        <taxon>Ecdysozoa</taxon>
        <taxon>Arthropoda</taxon>
        <taxon>Chelicerata</taxon>
        <taxon>Arachnida</taxon>
        <taxon>Araneae</taxon>
        <taxon>Araneomorphae</taxon>
        <taxon>Entelegynae</taxon>
        <taxon>Araneoidea</taxon>
        <taxon>Araneidae</taxon>
        <taxon>Caerostris</taxon>
    </lineage>
</organism>
<dbReference type="EMBL" id="BPLQ01001176">
    <property type="protein sequence ID" value="GIX79377.1"/>
    <property type="molecule type" value="Genomic_DNA"/>
</dbReference>
<gene>
    <name evidence="1" type="ORF">CDAR_228381</name>
</gene>
<dbReference type="AlphaFoldDB" id="A0AAV4N7A1"/>
<accession>A0AAV4N7A1</accession>
<proteinExistence type="predicted"/>
<sequence>MEASKGKNWAILNLDTAYIPDAPRKAAVTSFRLLTNHDCLRSNLFCIGFAVSPDCTLCDTRQPMIDEHLDVLCTKWFKLYYGKYWRARVLRA</sequence>